<evidence type="ECO:0000256" key="1">
    <source>
        <dbReference type="SAM" id="MobiDB-lite"/>
    </source>
</evidence>
<name>A0A1L7N1E6_9CAUD</name>
<sequence>MSEVTHVPEAAQSGGMPPMSDDDVLAFTRGVRVKVVKQLVTEVGCSSDNSDRNLLVNMLNGLDNQAINSKKIAADQKNNDNMAAVVAEMLRTVNKQTAFTIPTNGEVIDVDVSTRVVGHEVADIPALPGEMDVSPPQLDYATFVRSQGKDIDQLGKNVKHDEAVVDPDDDLP</sequence>
<organism evidence="2 3">
    <name type="scientific">Ralstonia phage RP31</name>
    <dbReference type="NCBI Taxonomy" id="1923890"/>
    <lineage>
        <taxon>Viruses</taxon>
        <taxon>Duplodnaviria</taxon>
        <taxon>Heunggongvirae</taxon>
        <taxon>Uroviricota</taxon>
        <taxon>Caudoviricetes</taxon>
        <taxon>Chimalliviridae</taxon>
        <taxon>Ripduovirus</taxon>
        <taxon>Ripduovirus RP12</taxon>
    </lineage>
</organism>
<protein>
    <submittedName>
        <fullName evidence="2">Uncharacterized protein</fullName>
    </submittedName>
</protein>
<dbReference type="EMBL" id="AP017925">
    <property type="protein sequence ID" value="BAW19311.1"/>
    <property type="molecule type" value="Genomic_DNA"/>
</dbReference>
<dbReference type="Proteomes" id="UP000222950">
    <property type="component" value="Segment"/>
</dbReference>
<accession>A0A1L7N1E6</accession>
<proteinExistence type="predicted"/>
<feature type="region of interest" description="Disordered" evidence="1">
    <location>
        <begin position="1"/>
        <end position="22"/>
    </location>
</feature>
<reference evidence="2 3" key="1">
    <citation type="submission" date="2016-12" db="EMBL/GenBank/DDBJ databases">
        <title>Characterization of two jumbo phages RP12 and RP31 infecting the phytopathogen Ralstonia solanacearum.</title>
        <authorList>
            <person name="Kawasaki T."/>
            <person name="Yoshikawa G."/>
            <person name="Ogata H."/>
            <person name="Yamada T."/>
        </authorList>
    </citation>
    <scope>NUCLEOTIDE SEQUENCE [LARGE SCALE GENOMIC DNA]</scope>
    <source>
        <strain evidence="2 3">RP31</strain>
    </source>
</reference>
<evidence type="ECO:0000313" key="3">
    <source>
        <dbReference type="Proteomes" id="UP000222950"/>
    </source>
</evidence>
<evidence type="ECO:0000313" key="2">
    <source>
        <dbReference type="EMBL" id="BAW19311.1"/>
    </source>
</evidence>